<keyword evidence="3" id="KW-1185">Reference proteome</keyword>
<dbReference type="Proteomes" id="UP001597277">
    <property type="component" value="Unassembled WGS sequence"/>
</dbReference>
<dbReference type="InterPro" id="IPR050765">
    <property type="entry name" value="Riboflavin_Biosynth_HTPR"/>
</dbReference>
<evidence type="ECO:0000313" key="2">
    <source>
        <dbReference type="EMBL" id="MFD1718350.1"/>
    </source>
</evidence>
<dbReference type="InterPro" id="IPR002734">
    <property type="entry name" value="RibDG_C"/>
</dbReference>
<reference evidence="3" key="1">
    <citation type="journal article" date="2019" name="Int. J. Syst. Evol. Microbiol.">
        <title>The Global Catalogue of Microorganisms (GCM) 10K type strain sequencing project: providing services to taxonomists for standard genome sequencing and annotation.</title>
        <authorList>
            <consortium name="The Broad Institute Genomics Platform"/>
            <consortium name="The Broad Institute Genome Sequencing Center for Infectious Disease"/>
            <person name="Wu L."/>
            <person name="Ma J."/>
        </authorList>
    </citation>
    <scope>NUCLEOTIDE SEQUENCE [LARGE SCALE GENOMIC DNA]</scope>
    <source>
        <strain evidence="3">JCM 17130</strain>
    </source>
</reference>
<feature type="domain" description="Bacterial bifunctional deaminase-reductase C-terminal" evidence="1">
    <location>
        <begin position="3"/>
        <end position="178"/>
    </location>
</feature>
<proteinExistence type="predicted"/>
<dbReference type="Pfam" id="PF01872">
    <property type="entry name" value="RibD_C"/>
    <property type="match status" value="1"/>
</dbReference>
<organism evidence="2 3">
    <name type="scientific">Georgenia deserti</name>
    <dbReference type="NCBI Taxonomy" id="2093781"/>
    <lineage>
        <taxon>Bacteria</taxon>
        <taxon>Bacillati</taxon>
        <taxon>Actinomycetota</taxon>
        <taxon>Actinomycetes</taxon>
        <taxon>Micrococcales</taxon>
        <taxon>Bogoriellaceae</taxon>
        <taxon>Georgenia</taxon>
    </lineage>
</organism>
<gene>
    <name evidence="2" type="ORF">ACFSE6_10925</name>
</gene>
<dbReference type="Gene3D" id="3.40.430.10">
    <property type="entry name" value="Dihydrofolate Reductase, subunit A"/>
    <property type="match status" value="1"/>
</dbReference>
<comment type="caution">
    <text evidence="2">The sequence shown here is derived from an EMBL/GenBank/DDBJ whole genome shotgun (WGS) entry which is preliminary data.</text>
</comment>
<name>A0ABW4L4H1_9MICO</name>
<evidence type="ECO:0000259" key="1">
    <source>
        <dbReference type="Pfam" id="PF01872"/>
    </source>
</evidence>
<dbReference type="EMBL" id="JBHUEE010000005">
    <property type="protein sequence ID" value="MFD1718350.1"/>
    <property type="molecule type" value="Genomic_DNA"/>
</dbReference>
<evidence type="ECO:0000313" key="3">
    <source>
        <dbReference type="Proteomes" id="UP001597277"/>
    </source>
</evidence>
<accession>A0ABW4L4H1</accession>
<dbReference type="RefSeq" id="WP_388006466.1">
    <property type="nucleotide sequence ID" value="NZ_JBHUEE010000005.1"/>
</dbReference>
<dbReference type="PANTHER" id="PTHR38011">
    <property type="entry name" value="DIHYDROFOLATE REDUCTASE FAMILY PROTEIN (AFU_ORTHOLOGUE AFUA_8G06820)"/>
    <property type="match status" value="1"/>
</dbReference>
<dbReference type="PANTHER" id="PTHR38011:SF11">
    <property type="entry name" value="2,5-DIAMINO-6-RIBOSYLAMINO-4(3H)-PYRIMIDINONE 5'-PHOSPHATE REDUCTASE"/>
    <property type="match status" value="1"/>
</dbReference>
<sequence length="185" mass="20633">MGKLIYSVIGSLDGYLNDEHGRYAWAVPGEDLVWFLDEELAGVGTHLYGRRMYQEMAVWETDPQAAEQSPASARFAEVWRAADKVVFSTTLPTVTTRRTRLERSFDAGLVRRLKAEASGDLTVDGPTLAASALREHLVDEVQRVVVPVVVGGGTPIFPPGVRLDLELTEERRFDRGLVFLRYAVR</sequence>
<dbReference type="SUPFAM" id="SSF53597">
    <property type="entry name" value="Dihydrofolate reductase-like"/>
    <property type="match status" value="1"/>
</dbReference>
<dbReference type="InterPro" id="IPR024072">
    <property type="entry name" value="DHFR-like_dom_sf"/>
</dbReference>
<protein>
    <submittedName>
        <fullName evidence="2">Dihydrofolate reductase family protein</fullName>
    </submittedName>
</protein>